<dbReference type="InterPro" id="IPR038383">
    <property type="entry name" value="CPD_dom_sf"/>
</dbReference>
<dbReference type="AlphaFoldDB" id="A0A7D9LF86"/>
<protein>
    <submittedName>
        <fullName evidence="1">Uncharacterized protein</fullName>
    </submittedName>
</protein>
<name>A0A7D9LF86_PARCT</name>
<feature type="non-terminal residue" evidence="1">
    <location>
        <position position="112"/>
    </location>
</feature>
<sequence length="112" mass="12667">MAKHESQQYFLTNSFLEDFLNAFKAKYGIETTVSARSSLVQVSSTGQKWTSEITPDGIEWYHKDSSKKLVGTLDKHNNFVVIDVPMTDRELVYPCRNCKILGGWSAANTESE</sequence>
<dbReference type="Proteomes" id="UP001152795">
    <property type="component" value="Unassembled WGS sequence"/>
</dbReference>
<keyword evidence="3" id="KW-1185">Reference proteome</keyword>
<reference evidence="1" key="1">
    <citation type="submission" date="2020-04" db="EMBL/GenBank/DDBJ databases">
        <authorList>
            <person name="Alioto T."/>
            <person name="Alioto T."/>
            <person name="Gomez Garrido J."/>
        </authorList>
    </citation>
    <scope>NUCLEOTIDE SEQUENCE</scope>
    <source>
        <strain evidence="1">A484AB</strain>
    </source>
</reference>
<dbReference type="EMBL" id="CACRXK020033453">
    <property type="protein sequence ID" value="CAB4043880.1"/>
    <property type="molecule type" value="Genomic_DNA"/>
</dbReference>
<evidence type="ECO:0000313" key="2">
    <source>
        <dbReference type="EMBL" id="CAB4043880.1"/>
    </source>
</evidence>
<organism evidence="1 3">
    <name type="scientific">Paramuricea clavata</name>
    <name type="common">Red gorgonian</name>
    <name type="synonym">Violescent sea-whip</name>
    <dbReference type="NCBI Taxonomy" id="317549"/>
    <lineage>
        <taxon>Eukaryota</taxon>
        <taxon>Metazoa</taxon>
        <taxon>Cnidaria</taxon>
        <taxon>Anthozoa</taxon>
        <taxon>Octocorallia</taxon>
        <taxon>Malacalcyonacea</taxon>
        <taxon>Plexauridae</taxon>
        <taxon>Paramuricea</taxon>
    </lineage>
</organism>
<comment type="caution">
    <text evidence="1">The sequence shown here is derived from an EMBL/GenBank/DDBJ whole genome shotgun (WGS) entry which is preliminary data.</text>
</comment>
<dbReference type="EMBL" id="CACRXK020017719">
    <property type="protein sequence ID" value="CAB4031546.1"/>
    <property type="molecule type" value="Genomic_DNA"/>
</dbReference>
<dbReference type="OrthoDB" id="5212at2759"/>
<evidence type="ECO:0000313" key="1">
    <source>
        <dbReference type="EMBL" id="CAB4031546.1"/>
    </source>
</evidence>
<gene>
    <name evidence="1" type="ORF">PACLA_8A001254</name>
    <name evidence="2" type="ORF">PACLA_8A073069</name>
</gene>
<dbReference type="Gene3D" id="3.40.50.11050">
    <property type="match status" value="1"/>
</dbReference>
<accession>A0A7D9LF86</accession>
<evidence type="ECO:0000313" key="3">
    <source>
        <dbReference type="Proteomes" id="UP001152795"/>
    </source>
</evidence>
<proteinExistence type="predicted"/>